<name>A0A1F7RXC4_9BACT</name>
<comment type="caution">
    <text evidence="7">The sequence shown here is derived from an EMBL/GenBank/DDBJ whole genome shotgun (WGS) entry which is preliminary data.</text>
</comment>
<dbReference type="PANTHER" id="PTHR30606:SF10">
    <property type="entry name" value="PHOSPHATIDYLINOSITOL MANNOSIDE ACYLTRANSFERASE"/>
    <property type="match status" value="1"/>
</dbReference>
<dbReference type="GO" id="GO:0009247">
    <property type="term" value="P:glycolipid biosynthetic process"/>
    <property type="evidence" value="ECO:0007669"/>
    <property type="project" value="UniProtKB-ARBA"/>
</dbReference>
<keyword evidence="4" id="KW-0808">Transferase</keyword>
<comment type="subcellular location">
    <subcellularLocation>
        <location evidence="1">Cell inner membrane</location>
    </subcellularLocation>
</comment>
<dbReference type="AlphaFoldDB" id="A0A1F7RXC4"/>
<gene>
    <name evidence="7" type="ORF">A2161_03710</name>
</gene>
<dbReference type="Pfam" id="PF03279">
    <property type="entry name" value="Lip_A_acyltrans"/>
    <property type="match status" value="1"/>
</dbReference>
<evidence type="ECO:0008006" key="9">
    <source>
        <dbReference type="Google" id="ProtNLM"/>
    </source>
</evidence>
<reference evidence="7 8" key="1">
    <citation type="journal article" date="2016" name="Nat. Commun.">
        <title>Thousands of microbial genomes shed light on interconnected biogeochemical processes in an aquifer system.</title>
        <authorList>
            <person name="Anantharaman K."/>
            <person name="Brown C.T."/>
            <person name="Hug L.A."/>
            <person name="Sharon I."/>
            <person name="Castelle C.J."/>
            <person name="Probst A.J."/>
            <person name="Thomas B.C."/>
            <person name="Singh A."/>
            <person name="Wilkins M.J."/>
            <person name="Karaoz U."/>
            <person name="Brodie E.L."/>
            <person name="Williams K.H."/>
            <person name="Hubbard S.S."/>
            <person name="Banfield J.F."/>
        </authorList>
    </citation>
    <scope>NUCLEOTIDE SEQUENCE [LARGE SCALE GENOMIC DNA]</scope>
</reference>
<dbReference type="GO" id="GO:0005886">
    <property type="term" value="C:plasma membrane"/>
    <property type="evidence" value="ECO:0007669"/>
    <property type="project" value="UniProtKB-SubCell"/>
</dbReference>
<dbReference type="PANTHER" id="PTHR30606">
    <property type="entry name" value="LIPID A BIOSYNTHESIS LAUROYL ACYLTRANSFERASE"/>
    <property type="match status" value="1"/>
</dbReference>
<evidence type="ECO:0000256" key="2">
    <source>
        <dbReference type="ARBA" id="ARBA00022475"/>
    </source>
</evidence>
<evidence type="ECO:0000256" key="1">
    <source>
        <dbReference type="ARBA" id="ARBA00004533"/>
    </source>
</evidence>
<dbReference type="GO" id="GO:0016746">
    <property type="term" value="F:acyltransferase activity"/>
    <property type="evidence" value="ECO:0007669"/>
    <property type="project" value="UniProtKB-KW"/>
</dbReference>
<evidence type="ECO:0000256" key="5">
    <source>
        <dbReference type="ARBA" id="ARBA00023136"/>
    </source>
</evidence>
<keyword evidence="6" id="KW-0012">Acyltransferase</keyword>
<proteinExistence type="predicted"/>
<dbReference type="CDD" id="cd07984">
    <property type="entry name" value="LPLAT_LABLAT-like"/>
    <property type="match status" value="1"/>
</dbReference>
<keyword evidence="3" id="KW-0997">Cell inner membrane</keyword>
<protein>
    <recommendedName>
        <fullName evidence="9">Lipid A biosynthesis acyltransferase</fullName>
    </recommendedName>
</protein>
<evidence type="ECO:0000256" key="4">
    <source>
        <dbReference type="ARBA" id="ARBA00022679"/>
    </source>
</evidence>
<sequence length="300" mass="33912">MSLKNFVKNIYHRGIYTAALFFSKIGGTLSYSQSQAMGKILGRITYYAMKNEREKTVTHIKQALGNGITDCEAKHLGKLCFEHLGMSLFEVFQLPNFHGSNIHEYITSEGLENIVEIQKQNKGALLVTGHIGNWELLGAFLARCGVSFTVIARENSNPYLNELLAKHRKIAGFNTIFREGISTVKESLRILHNGGFLGMLVDQHTRVESVIAPFFGIPAYTPVGPFSLARKTGVPLIFTTIHRLSNGKHCATFSKPLILKHTDDKSGDLTESAVLINRLYEETIRKHPEQWVWMHRRWRN</sequence>
<accession>A0A1F7RXC4</accession>
<evidence type="ECO:0000313" key="7">
    <source>
        <dbReference type="EMBL" id="OGL46202.1"/>
    </source>
</evidence>
<dbReference type="PIRSF" id="PIRSF026649">
    <property type="entry name" value="MsbB"/>
    <property type="match status" value="1"/>
</dbReference>
<keyword evidence="2" id="KW-1003">Cell membrane</keyword>
<keyword evidence="5" id="KW-0472">Membrane</keyword>
<evidence type="ECO:0000313" key="8">
    <source>
        <dbReference type="Proteomes" id="UP000179266"/>
    </source>
</evidence>
<organism evidence="7 8">
    <name type="scientific">Candidatus Schekmanbacteria bacterium RBG_13_48_7</name>
    <dbReference type="NCBI Taxonomy" id="1817878"/>
    <lineage>
        <taxon>Bacteria</taxon>
        <taxon>Candidatus Schekmaniibacteriota</taxon>
    </lineage>
</organism>
<dbReference type="InterPro" id="IPR004960">
    <property type="entry name" value="LipA_acyltrans"/>
</dbReference>
<evidence type="ECO:0000256" key="6">
    <source>
        <dbReference type="ARBA" id="ARBA00023315"/>
    </source>
</evidence>
<evidence type="ECO:0000256" key="3">
    <source>
        <dbReference type="ARBA" id="ARBA00022519"/>
    </source>
</evidence>
<dbReference type="EMBL" id="MGDD01000141">
    <property type="protein sequence ID" value="OGL46202.1"/>
    <property type="molecule type" value="Genomic_DNA"/>
</dbReference>
<dbReference type="Proteomes" id="UP000179266">
    <property type="component" value="Unassembled WGS sequence"/>
</dbReference>